<dbReference type="EMBL" id="JAVDSG010000001">
    <property type="protein sequence ID" value="MDR6592681.1"/>
    <property type="molecule type" value="Genomic_DNA"/>
</dbReference>
<gene>
    <name evidence="6" type="ORF">J2S66_001065</name>
</gene>
<keyword evidence="7" id="KW-1185">Reference proteome</keyword>
<dbReference type="Gene3D" id="3.40.50.2300">
    <property type="match status" value="2"/>
</dbReference>
<dbReference type="RefSeq" id="WP_310304425.1">
    <property type="nucleotide sequence ID" value="NZ_BAAAXB010000001.1"/>
</dbReference>
<protein>
    <submittedName>
        <fullName evidence="6">LacI family xylobiose transport system transcriptional regulator</fullName>
    </submittedName>
</protein>
<feature type="compositionally biased region" description="Basic and acidic residues" evidence="4">
    <location>
        <begin position="68"/>
        <end position="77"/>
    </location>
</feature>
<dbReference type="SUPFAM" id="SSF47413">
    <property type="entry name" value="lambda repressor-like DNA-binding domains"/>
    <property type="match status" value="1"/>
</dbReference>
<comment type="caution">
    <text evidence="6">The sequence shown here is derived from an EMBL/GenBank/DDBJ whole genome shotgun (WGS) entry which is preliminary data.</text>
</comment>
<evidence type="ECO:0000256" key="2">
    <source>
        <dbReference type="ARBA" id="ARBA00023125"/>
    </source>
</evidence>
<evidence type="ECO:0000313" key="6">
    <source>
        <dbReference type="EMBL" id="MDR6592681.1"/>
    </source>
</evidence>
<reference evidence="6 7" key="1">
    <citation type="submission" date="2023-07" db="EMBL/GenBank/DDBJ databases">
        <title>Sequencing the genomes of 1000 actinobacteria strains.</title>
        <authorList>
            <person name="Klenk H.-P."/>
        </authorList>
    </citation>
    <scope>NUCLEOTIDE SEQUENCE [LARGE SCALE GENOMIC DNA]</scope>
    <source>
        <strain evidence="6 7">DSM 43749</strain>
    </source>
</reference>
<dbReference type="PANTHER" id="PTHR30146:SF153">
    <property type="entry name" value="LACTOSE OPERON REPRESSOR"/>
    <property type="match status" value="1"/>
</dbReference>
<evidence type="ECO:0000259" key="5">
    <source>
        <dbReference type="PROSITE" id="PS50932"/>
    </source>
</evidence>
<dbReference type="SUPFAM" id="SSF53822">
    <property type="entry name" value="Periplasmic binding protein-like I"/>
    <property type="match status" value="1"/>
</dbReference>
<dbReference type="InterPro" id="IPR046335">
    <property type="entry name" value="LacI/GalR-like_sensor"/>
</dbReference>
<dbReference type="InterPro" id="IPR028082">
    <property type="entry name" value="Peripla_BP_I"/>
</dbReference>
<evidence type="ECO:0000256" key="1">
    <source>
        <dbReference type="ARBA" id="ARBA00023015"/>
    </source>
</evidence>
<dbReference type="Proteomes" id="UP001268819">
    <property type="component" value="Unassembled WGS sequence"/>
</dbReference>
<dbReference type="InterPro" id="IPR000843">
    <property type="entry name" value="HTH_LacI"/>
</dbReference>
<dbReference type="PROSITE" id="PS50932">
    <property type="entry name" value="HTH_LACI_2"/>
    <property type="match status" value="1"/>
</dbReference>
<dbReference type="Gene3D" id="1.10.260.40">
    <property type="entry name" value="lambda repressor-like DNA-binding domains"/>
    <property type="match status" value="1"/>
</dbReference>
<keyword evidence="3" id="KW-0804">Transcription</keyword>
<dbReference type="InterPro" id="IPR010982">
    <property type="entry name" value="Lambda_DNA-bd_dom_sf"/>
</dbReference>
<evidence type="ECO:0000256" key="3">
    <source>
        <dbReference type="ARBA" id="ARBA00023163"/>
    </source>
</evidence>
<dbReference type="CDD" id="cd01392">
    <property type="entry name" value="HTH_LacI"/>
    <property type="match status" value="1"/>
</dbReference>
<dbReference type="PANTHER" id="PTHR30146">
    <property type="entry name" value="LACI-RELATED TRANSCRIPTIONAL REPRESSOR"/>
    <property type="match status" value="1"/>
</dbReference>
<name>A0ABU1PPT6_9PSEU</name>
<dbReference type="SMART" id="SM00354">
    <property type="entry name" value="HTH_LACI"/>
    <property type="match status" value="1"/>
</dbReference>
<dbReference type="Pfam" id="PF00356">
    <property type="entry name" value="LacI"/>
    <property type="match status" value="1"/>
</dbReference>
<feature type="domain" description="HTH lacI-type" evidence="5">
    <location>
        <begin position="109"/>
        <end position="163"/>
    </location>
</feature>
<dbReference type="Pfam" id="PF13377">
    <property type="entry name" value="Peripla_BP_3"/>
    <property type="match status" value="1"/>
</dbReference>
<keyword evidence="1" id="KW-0805">Transcription regulation</keyword>
<organism evidence="6 7">
    <name type="scientific">Saccharothrix longispora</name>
    <dbReference type="NCBI Taxonomy" id="33920"/>
    <lineage>
        <taxon>Bacteria</taxon>
        <taxon>Bacillati</taxon>
        <taxon>Actinomycetota</taxon>
        <taxon>Actinomycetes</taxon>
        <taxon>Pseudonocardiales</taxon>
        <taxon>Pseudonocardiaceae</taxon>
        <taxon>Saccharothrix</taxon>
    </lineage>
</organism>
<evidence type="ECO:0000313" key="7">
    <source>
        <dbReference type="Proteomes" id="UP001268819"/>
    </source>
</evidence>
<feature type="region of interest" description="Disordered" evidence="4">
    <location>
        <begin position="68"/>
        <end position="102"/>
    </location>
</feature>
<sequence length="439" mass="46719">MGNSGTGRRARGEVERLPSGSLRVRVYAGVEPDSRKRRYLTETVPAGPEADRLAEAVRARLLDEARGLREAQARPADDPEQWPVAGDARPAPATGLAGLRQRGPRRGELTVAAVARLAGVSAPTVSKVLNGRAGVASETRRRVEDALREHGYRRPEAAVRAPNVEVVFYGMQSFLAVEIMRGVGRVVGGHELAVGFTDAVQQTSSGLSWAHDLLARRPVGVIAVHLGLTSEQHALLTASGIPMVVLDPTGEPDHPVPSVGATNWSGGIAATRHLLDLGHRRVAVITGPVERLCARARLEGARAAMDAHGAGLDERLVRVGRFAFEDGLDHARELLRLPDRPTAVLCGNDLQALGVYEAARRAGLRVPQDLSVVGFDDIPAGRWCGPPLTTVRQPVAEMGATAAELLLSLVAGRPTSRERVELATTLVVRDSTAPPCQDA</sequence>
<proteinExistence type="predicted"/>
<keyword evidence="2" id="KW-0238">DNA-binding</keyword>
<accession>A0ABU1PPT6</accession>
<evidence type="ECO:0000256" key="4">
    <source>
        <dbReference type="SAM" id="MobiDB-lite"/>
    </source>
</evidence>